<reference evidence="1 2" key="1">
    <citation type="submission" date="2019-10" db="EMBL/GenBank/DDBJ databases">
        <title>New species of Slilvanegrellaceae.</title>
        <authorList>
            <person name="Pitt A."/>
            <person name="Hahn M.W."/>
        </authorList>
    </citation>
    <scope>NUCLEOTIDE SEQUENCE [LARGE SCALE GENOMIC DNA]</scope>
    <source>
        <strain evidence="1 2">SP-Ram-0.45-NSY-1</strain>
    </source>
</reference>
<comment type="caution">
    <text evidence="1">The sequence shown here is derived from an EMBL/GenBank/DDBJ whole genome shotgun (WGS) entry which is preliminary data.</text>
</comment>
<organism evidence="1 2">
    <name type="scientific">Silvanigrella paludirubra</name>
    <dbReference type="NCBI Taxonomy" id="2499159"/>
    <lineage>
        <taxon>Bacteria</taxon>
        <taxon>Pseudomonadati</taxon>
        <taxon>Bdellovibrionota</taxon>
        <taxon>Oligoflexia</taxon>
        <taxon>Silvanigrellales</taxon>
        <taxon>Silvanigrellaceae</taxon>
        <taxon>Silvanigrella</taxon>
    </lineage>
</organism>
<dbReference type="AlphaFoldDB" id="A0A6N6VU80"/>
<dbReference type="EMBL" id="WFLM01000003">
    <property type="protein sequence ID" value="KAB8038794.1"/>
    <property type="molecule type" value="Genomic_DNA"/>
</dbReference>
<protein>
    <submittedName>
        <fullName evidence="1">Uncharacterized protein</fullName>
    </submittedName>
</protein>
<sequence length="159" mass="19000">MKIKFIYLILFIINTFCFQSIFAETTEVFCATNDKKWEWLRSNNQIVSVNGEWVLFSKSITNNRYLSLRYFKIDADWSFIENLQKECIKKFGPSYIFAQVADSMFSDWFLLGVSNNSVAKGVFELNNRCVFCSRNLKPFSIIRINFYDYFNLEKYFNEF</sequence>
<accession>A0A6N6VU80</accession>
<name>A0A6N6VU80_9BACT</name>
<gene>
    <name evidence="1" type="ORF">GCL60_07990</name>
</gene>
<evidence type="ECO:0000313" key="1">
    <source>
        <dbReference type="EMBL" id="KAB8038794.1"/>
    </source>
</evidence>
<evidence type="ECO:0000313" key="2">
    <source>
        <dbReference type="Proteomes" id="UP000437748"/>
    </source>
</evidence>
<dbReference type="RefSeq" id="WP_153420130.1">
    <property type="nucleotide sequence ID" value="NZ_WFLM01000003.1"/>
</dbReference>
<dbReference type="Proteomes" id="UP000437748">
    <property type="component" value="Unassembled WGS sequence"/>
</dbReference>
<proteinExistence type="predicted"/>
<keyword evidence="2" id="KW-1185">Reference proteome</keyword>
<dbReference type="OrthoDB" id="5310219at2"/>